<comment type="caution">
    <text evidence="1">The sequence shown here is derived from an EMBL/GenBank/DDBJ whole genome shotgun (WGS) entry which is preliminary data.</text>
</comment>
<dbReference type="EMBL" id="VIKU02000001">
    <property type="protein sequence ID" value="NHF58010.1"/>
    <property type="molecule type" value="Genomic_DNA"/>
</dbReference>
<gene>
    <name evidence="1" type="ORF">FK220_001570</name>
</gene>
<evidence type="ECO:0008006" key="3">
    <source>
        <dbReference type="Google" id="ProtNLM"/>
    </source>
</evidence>
<dbReference type="AlphaFoldDB" id="A0A967AR70"/>
<proteinExistence type="predicted"/>
<dbReference type="Proteomes" id="UP000707206">
    <property type="component" value="Unassembled WGS sequence"/>
</dbReference>
<dbReference type="RefSeq" id="WP_152572525.1">
    <property type="nucleotide sequence ID" value="NZ_VIKU02000001.1"/>
</dbReference>
<protein>
    <recommendedName>
        <fullName evidence="3">DUF3575 domain-containing protein</fullName>
    </recommendedName>
</protein>
<accession>A0A967AR70</accession>
<organism evidence="1 2">
    <name type="scientific">Pelagihabitans pacificus</name>
    <dbReference type="NCBI Taxonomy" id="2696054"/>
    <lineage>
        <taxon>Bacteria</taxon>
        <taxon>Pseudomonadati</taxon>
        <taxon>Bacteroidota</taxon>
        <taxon>Flavobacteriia</taxon>
        <taxon>Flavobacteriales</taxon>
        <taxon>Flavobacteriaceae</taxon>
        <taxon>Pelagihabitans</taxon>
    </lineage>
</organism>
<evidence type="ECO:0000313" key="2">
    <source>
        <dbReference type="Proteomes" id="UP000707206"/>
    </source>
</evidence>
<sequence length="190" mass="21522">MPQKLLFIAVILGVFTTNEVHAQIREKGGTFDLINLERHQFTFNLLGPGLRYELGLFRNVSASTSFTPGLASYQEGYTFGYAWHTRLRYYHNFENRLDVNKNIVGNSADYVAVARSVFWGPLQFTDNLVDSNDFAIAFYGGVYGIQRTNRKGFNFNVELGAGYYRGDGVPNGYGPLLNFTFGWTPTKKKK</sequence>
<evidence type="ECO:0000313" key="1">
    <source>
        <dbReference type="EMBL" id="NHF58010.1"/>
    </source>
</evidence>
<reference evidence="1" key="2">
    <citation type="submission" date="2020-03" db="EMBL/GenBank/DDBJ databases">
        <title>Flavobacteriaceae bacterium strain TP-CH-4, a member of the family Flavobacteriaceae isolated from a deep-sea seamount.</title>
        <authorList>
            <person name="Zhang D.-C."/>
        </authorList>
    </citation>
    <scope>NUCLEOTIDE SEQUENCE</scope>
    <source>
        <strain evidence="1">TP-CH-4</strain>
    </source>
</reference>
<reference evidence="1" key="1">
    <citation type="submission" date="2019-07" db="EMBL/GenBank/DDBJ databases">
        <authorList>
            <person name="De-Chao Zhang Q."/>
        </authorList>
    </citation>
    <scope>NUCLEOTIDE SEQUENCE</scope>
    <source>
        <strain evidence="1">TP-CH-4</strain>
    </source>
</reference>
<keyword evidence="2" id="KW-1185">Reference proteome</keyword>
<name>A0A967AR70_9FLAO</name>